<dbReference type="SUPFAM" id="SSF103088">
    <property type="entry name" value="OmpA-like"/>
    <property type="match status" value="1"/>
</dbReference>
<dbReference type="AlphaFoldDB" id="A0A3B0U0J2"/>
<protein>
    <submittedName>
        <fullName evidence="5">Outer membrane protein and related peptidoglycan-associated(Lipo)proteins</fullName>
    </submittedName>
</protein>
<name>A0A3B0U0J2_9ZZZZ</name>
<keyword evidence="2" id="KW-0472">Membrane</keyword>
<comment type="subcellular location">
    <subcellularLocation>
        <location evidence="1">Cell outer membrane</location>
    </subcellularLocation>
</comment>
<dbReference type="PRINTS" id="PR01023">
    <property type="entry name" value="NAFLGMOTY"/>
</dbReference>
<gene>
    <name evidence="5" type="ORF">MNBD_ALPHA11-992</name>
</gene>
<dbReference type="InterPro" id="IPR036737">
    <property type="entry name" value="OmpA-like_sf"/>
</dbReference>
<dbReference type="InterPro" id="IPR006664">
    <property type="entry name" value="OMP_bac"/>
</dbReference>
<dbReference type="PROSITE" id="PS51123">
    <property type="entry name" value="OMPA_2"/>
    <property type="match status" value="1"/>
</dbReference>
<dbReference type="CDD" id="cd07185">
    <property type="entry name" value="OmpA_C-like"/>
    <property type="match status" value="1"/>
</dbReference>
<reference evidence="5" key="1">
    <citation type="submission" date="2018-06" db="EMBL/GenBank/DDBJ databases">
        <authorList>
            <person name="Zhirakovskaya E."/>
        </authorList>
    </citation>
    <scope>NUCLEOTIDE SEQUENCE</scope>
</reference>
<evidence type="ECO:0000256" key="2">
    <source>
        <dbReference type="ARBA" id="ARBA00023136"/>
    </source>
</evidence>
<keyword evidence="3" id="KW-0998">Cell outer membrane</keyword>
<organism evidence="5">
    <name type="scientific">hydrothermal vent metagenome</name>
    <dbReference type="NCBI Taxonomy" id="652676"/>
    <lineage>
        <taxon>unclassified sequences</taxon>
        <taxon>metagenomes</taxon>
        <taxon>ecological metagenomes</taxon>
    </lineage>
</organism>
<sequence>MDGDSWETDILLITSAKACNQQIEKFLANNTIEFETASARIAPNSMGTLQELASLVNKCPTARVNVEGHTDNQGSFVSNLKLSSDRADSVVDALTNFGVISDRLFAVGFGEDRPIANNDTEEGRQQNRRIEIKIID</sequence>
<feature type="domain" description="OmpA-like" evidence="4">
    <location>
        <begin position="21"/>
        <end position="136"/>
    </location>
</feature>
<dbReference type="PANTHER" id="PTHR30329">
    <property type="entry name" value="STATOR ELEMENT OF FLAGELLAR MOTOR COMPLEX"/>
    <property type="match status" value="1"/>
</dbReference>
<evidence type="ECO:0000256" key="3">
    <source>
        <dbReference type="ARBA" id="ARBA00023237"/>
    </source>
</evidence>
<evidence type="ECO:0000313" key="5">
    <source>
        <dbReference type="EMBL" id="VAW23798.1"/>
    </source>
</evidence>
<dbReference type="Gene3D" id="3.30.1330.60">
    <property type="entry name" value="OmpA-like domain"/>
    <property type="match status" value="1"/>
</dbReference>
<dbReference type="InterPro" id="IPR006665">
    <property type="entry name" value="OmpA-like"/>
</dbReference>
<accession>A0A3B0U0J2</accession>
<dbReference type="PANTHER" id="PTHR30329:SF21">
    <property type="entry name" value="LIPOPROTEIN YIAD-RELATED"/>
    <property type="match status" value="1"/>
</dbReference>
<proteinExistence type="predicted"/>
<dbReference type="Pfam" id="PF00691">
    <property type="entry name" value="OmpA"/>
    <property type="match status" value="1"/>
</dbReference>
<evidence type="ECO:0000259" key="4">
    <source>
        <dbReference type="PROSITE" id="PS51123"/>
    </source>
</evidence>
<dbReference type="EMBL" id="UOEQ01000488">
    <property type="protein sequence ID" value="VAW23798.1"/>
    <property type="molecule type" value="Genomic_DNA"/>
</dbReference>
<dbReference type="PRINTS" id="PR01021">
    <property type="entry name" value="OMPADOMAIN"/>
</dbReference>
<evidence type="ECO:0000256" key="1">
    <source>
        <dbReference type="ARBA" id="ARBA00004442"/>
    </source>
</evidence>
<dbReference type="GO" id="GO:0009279">
    <property type="term" value="C:cell outer membrane"/>
    <property type="evidence" value="ECO:0007669"/>
    <property type="project" value="UniProtKB-SubCell"/>
</dbReference>
<dbReference type="InterPro" id="IPR050330">
    <property type="entry name" value="Bact_OuterMem_StrucFunc"/>
</dbReference>